<reference evidence="3" key="1">
    <citation type="submission" date="2013-03" db="EMBL/GenBank/DDBJ databases">
        <authorList>
            <person name="Harkins D.M."/>
            <person name="Durkin A.S."/>
            <person name="Brinkac L.M."/>
            <person name="Haft D.H."/>
            <person name="Selengut J.D."/>
            <person name="Sanka R."/>
            <person name="DePew J."/>
            <person name="Purushe J."/>
            <person name="Hartskeerl R.A."/>
            <person name="Ahmed A."/>
            <person name="van der Linden H."/>
            <person name="Goris M.G.A."/>
            <person name="Vinetz J.M."/>
            <person name="Sutton G.G."/>
            <person name="Nierman W.C."/>
            <person name="Fouts D.E."/>
        </authorList>
    </citation>
    <scope>NUCLEOTIDE SEQUENCE [LARGE SCALE GENOMIC DNA]</scope>
    <source>
        <strain evidence="3">ICFT</strain>
    </source>
</reference>
<comment type="caution">
    <text evidence="3">The sequence shown here is derived from an EMBL/GenBank/DDBJ whole genome shotgun (WGS) entry which is preliminary data.</text>
</comment>
<keyword evidence="1" id="KW-0812">Transmembrane</keyword>
<evidence type="ECO:0000313" key="4">
    <source>
        <dbReference type="Proteomes" id="UP000012313"/>
    </source>
</evidence>
<dbReference type="EMBL" id="AOHC02000050">
    <property type="protein sequence ID" value="EMY76451.1"/>
    <property type="molecule type" value="Genomic_DNA"/>
</dbReference>
<dbReference type="GO" id="GO:0016301">
    <property type="term" value="F:kinase activity"/>
    <property type="evidence" value="ECO:0007669"/>
    <property type="project" value="UniProtKB-KW"/>
</dbReference>
<keyword evidence="1" id="KW-0472">Membrane</keyword>
<proteinExistence type="predicted"/>
<feature type="transmembrane region" description="Helical" evidence="1">
    <location>
        <begin position="149"/>
        <end position="171"/>
    </location>
</feature>
<feature type="non-terminal residue" evidence="3">
    <location>
        <position position="223"/>
    </location>
</feature>
<keyword evidence="4" id="KW-1185">Reference proteome</keyword>
<keyword evidence="1" id="KW-1133">Transmembrane helix</keyword>
<feature type="transmembrane region" description="Helical" evidence="1">
    <location>
        <begin position="76"/>
        <end position="93"/>
    </location>
</feature>
<dbReference type="Pfam" id="PF07568">
    <property type="entry name" value="HisKA_2"/>
    <property type="match status" value="1"/>
</dbReference>
<evidence type="ECO:0000256" key="1">
    <source>
        <dbReference type="SAM" id="Phobius"/>
    </source>
</evidence>
<gene>
    <name evidence="3" type="ORF">LEP1GSC060_0196</name>
</gene>
<dbReference type="Proteomes" id="UP000012313">
    <property type="component" value="Unassembled WGS sequence"/>
</dbReference>
<protein>
    <submittedName>
        <fullName evidence="3">Histidine kinase domain protein</fullName>
    </submittedName>
</protein>
<feature type="transmembrane region" description="Helical" evidence="1">
    <location>
        <begin position="50"/>
        <end position="69"/>
    </location>
</feature>
<accession>N1W8B3</accession>
<feature type="transmembrane region" description="Helical" evidence="1">
    <location>
        <begin position="105"/>
        <end position="137"/>
    </location>
</feature>
<evidence type="ECO:0000259" key="2">
    <source>
        <dbReference type="Pfam" id="PF07568"/>
    </source>
</evidence>
<dbReference type="STRING" id="1218598.LEP1GSC060_0196"/>
<organism evidence="3 4">
    <name type="scientific">Leptospira weilii serovar Ranarum str. ICFT</name>
    <dbReference type="NCBI Taxonomy" id="1218598"/>
    <lineage>
        <taxon>Bacteria</taxon>
        <taxon>Pseudomonadati</taxon>
        <taxon>Spirochaetota</taxon>
        <taxon>Spirochaetia</taxon>
        <taxon>Leptospirales</taxon>
        <taxon>Leptospiraceae</taxon>
        <taxon>Leptospira</taxon>
    </lineage>
</organism>
<sequence length="223" mass="26118">MILKRFQRIYAQEPFILRVRALYLLFFNAVVFTLASLSFTFFFYEKEETYRPSFILFIFASFISILLLWLGEYKKALVVTLLSVVIGVSWALLFGNPVGNVLSSLFIFVLLFLLFTNIRTTIFVASFSFILMILFFYKLNMRNMLNSVFVMDSVIGFLIFTVIAILTVNLLNSYIKEKDELIKEIHHRVRNNLQVLSGLADLHRDDKSDSQRVLFEFQNRILI</sequence>
<feature type="domain" description="Signal transduction histidine kinase subgroup 2 dimerisation and phosphoacceptor" evidence="2">
    <location>
        <begin position="184"/>
        <end position="222"/>
    </location>
</feature>
<name>N1W8B3_9LEPT</name>
<keyword evidence="3" id="KW-0418">Kinase</keyword>
<dbReference type="RefSeq" id="WP_003008528.1">
    <property type="nucleotide sequence ID" value="NZ_AOHC02000050.1"/>
</dbReference>
<keyword evidence="3" id="KW-0808">Transferase</keyword>
<evidence type="ECO:0000313" key="3">
    <source>
        <dbReference type="EMBL" id="EMY76451.1"/>
    </source>
</evidence>
<feature type="transmembrane region" description="Helical" evidence="1">
    <location>
        <begin position="21"/>
        <end position="44"/>
    </location>
</feature>
<dbReference type="InterPro" id="IPR011495">
    <property type="entry name" value="Sig_transdc_His_kin_sub2_dim/P"/>
</dbReference>
<dbReference type="AlphaFoldDB" id="N1W8B3"/>